<dbReference type="AlphaFoldDB" id="A0A1H9PVD1"/>
<evidence type="ECO:0008006" key="3">
    <source>
        <dbReference type="Google" id="ProtNLM"/>
    </source>
</evidence>
<dbReference type="RefSeq" id="WP_090624636.1">
    <property type="nucleotide sequence ID" value="NZ_FOFJ01000058.1"/>
</dbReference>
<name>A0A1H9PVD1_9GAMM</name>
<evidence type="ECO:0000313" key="1">
    <source>
        <dbReference type="EMBL" id="SER52187.1"/>
    </source>
</evidence>
<evidence type="ECO:0000313" key="2">
    <source>
        <dbReference type="Proteomes" id="UP000199267"/>
    </source>
</evidence>
<dbReference type="Pfam" id="PF20308">
    <property type="entry name" value="TPR-S"/>
    <property type="match status" value="1"/>
</dbReference>
<protein>
    <recommendedName>
        <fullName evidence="3">DUF4071 domain-containing protein</fullName>
    </recommendedName>
</protein>
<dbReference type="InterPro" id="IPR046880">
    <property type="entry name" value="TPR-S"/>
</dbReference>
<organism evidence="1 2">
    <name type="scientific">Azotobacter beijerinckii</name>
    <dbReference type="NCBI Taxonomy" id="170623"/>
    <lineage>
        <taxon>Bacteria</taxon>
        <taxon>Pseudomonadati</taxon>
        <taxon>Pseudomonadota</taxon>
        <taxon>Gammaproteobacteria</taxon>
        <taxon>Pseudomonadales</taxon>
        <taxon>Pseudomonadaceae</taxon>
        <taxon>Azotobacter</taxon>
    </lineage>
</organism>
<gene>
    <name evidence="1" type="ORF">SAMN04244573_03782</name>
</gene>
<sequence>MGCFVIRGFGVKQDSQGRRIDFDKVHNDLIAPALKECELSGGTTGEVVDAGSIHKDMFELILKADIVLCDITVHNPNVFYELGVRHALRKKHTVLIKANPSADTTPFDIAGARYTSYPIDDPASARADLVAAIKSTLARERVTDSPVFLMMPDLPEAQFDHIVMVPPDFVEEVELAWSRADKGWLRVLAEDVLPESFQREGLRVVGRAQWALRDIEAAVDTWEKVRQGHELDPEANLALANLYERRYRSTLERDKLQRSDQAIERMLRGDNVSPAYRSEALALRGRNLKTLWRLEFAKLGTLEERQARAVDNKAKESHEAYKEALEVDLNNFFAGLAAYQMGYILKSLSQHPRFSNLFGGDKKKVSRYLEDLGADLAVLSAVVRRSIDRALKGKPGESLTWAKISDADMLFLTHAGMPAQTDHSDVVHAYRSAVPKGSFYWDAARGQLELFEQLGIGAEAARAVMAELDETKAHIKRHLVIFSGHTVDRTGSTPPPMPRFPNAAQSKARDLIEAELRRLKGEIEDQGEALQVLVSAAPGADILMLEACKALGIETWLCLPVQRDVVAREVFQHYDVDWHNRFFALTDAQPADHIFVLSDTGGLPRWLRTRAMMTPWSRGNRWMMALAQSWGASKVTLLTLWDHNETESSDGTAAMVRLAHNTNLFIRHIDSRQLIAG</sequence>
<dbReference type="Gene3D" id="1.25.40.10">
    <property type="entry name" value="Tetratricopeptide repeat domain"/>
    <property type="match status" value="1"/>
</dbReference>
<accession>A0A1H9PVD1</accession>
<dbReference type="Proteomes" id="UP000199267">
    <property type="component" value="Unassembled WGS sequence"/>
</dbReference>
<proteinExistence type="predicted"/>
<dbReference type="InterPro" id="IPR011990">
    <property type="entry name" value="TPR-like_helical_dom_sf"/>
</dbReference>
<dbReference type="EMBL" id="FOFJ01000058">
    <property type="protein sequence ID" value="SER52187.1"/>
    <property type="molecule type" value="Genomic_DNA"/>
</dbReference>
<reference evidence="1 2" key="1">
    <citation type="submission" date="2016-10" db="EMBL/GenBank/DDBJ databases">
        <authorList>
            <person name="de Groot N.N."/>
        </authorList>
    </citation>
    <scope>NUCLEOTIDE SEQUENCE [LARGE SCALE GENOMIC DNA]</scope>
    <source>
        <strain evidence="1 2">DSM 378</strain>
    </source>
</reference>